<proteinExistence type="predicted"/>
<organism evidence="1 2">
    <name type="scientific">Pteropus alecto</name>
    <name type="common">Black flying fox</name>
    <dbReference type="NCBI Taxonomy" id="9402"/>
    <lineage>
        <taxon>Eukaryota</taxon>
        <taxon>Metazoa</taxon>
        <taxon>Chordata</taxon>
        <taxon>Craniata</taxon>
        <taxon>Vertebrata</taxon>
        <taxon>Euteleostomi</taxon>
        <taxon>Mammalia</taxon>
        <taxon>Eutheria</taxon>
        <taxon>Laurasiatheria</taxon>
        <taxon>Chiroptera</taxon>
        <taxon>Yinpterochiroptera</taxon>
        <taxon>Pteropodoidea</taxon>
        <taxon>Pteropodidae</taxon>
        <taxon>Pteropodinae</taxon>
        <taxon>Pteropus</taxon>
    </lineage>
</organism>
<dbReference type="InterPro" id="IPR015797">
    <property type="entry name" value="NUDIX_hydrolase-like_dom_sf"/>
</dbReference>
<evidence type="ECO:0000313" key="1">
    <source>
        <dbReference type="EMBL" id="ELK11283.1"/>
    </source>
</evidence>
<dbReference type="SUPFAM" id="SSF55811">
    <property type="entry name" value="Nudix"/>
    <property type="match status" value="1"/>
</dbReference>
<dbReference type="InParanoid" id="L5KL46"/>
<dbReference type="AlphaFoldDB" id="L5KL46"/>
<gene>
    <name evidence="1" type="ORF">PAL_GLEAN10003449</name>
</gene>
<name>L5KL46_PTEAL</name>
<protein>
    <submittedName>
        <fullName evidence="1">Uncharacterized protein</fullName>
    </submittedName>
</protein>
<evidence type="ECO:0000313" key="2">
    <source>
        <dbReference type="Proteomes" id="UP000010552"/>
    </source>
</evidence>
<dbReference type="EMBL" id="KB030700">
    <property type="protein sequence ID" value="ELK11283.1"/>
    <property type="molecule type" value="Genomic_DNA"/>
</dbReference>
<accession>L5KL46</accession>
<reference evidence="2" key="1">
    <citation type="journal article" date="2013" name="Science">
        <title>Comparative analysis of bat genomes provides insight into the evolution of flight and immunity.</title>
        <authorList>
            <person name="Zhang G."/>
            <person name="Cowled C."/>
            <person name="Shi Z."/>
            <person name="Huang Z."/>
            <person name="Bishop-Lilly K.A."/>
            <person name="Fang X."/>
            <person name="Wynne J.W."/>
            <person name="Xiong Z."/>
            <person name="Baker M.L."/>
            <person name="Zhao W."/>
            <person name="Tachedjian M."/>
            <person name="Zhu Y."/>
            <person name="Zhou P."/>
            <person name="Jiang X."/>
            <person name="Ng J."/>
            <person name="Yang L."/>
            <person name="Wu L."/>
            <person name="Xiao J."/>
            <person name="Feng Y."/>
            <person name="Chen Y."/>
            <person name="Sun X."/>
            <person name="Zhang Y."/>
            <person name="Marsh G.A."/>
            <person name="Crameri G."/>
            <person name="Broder C.C."/>
            <person name="Frey K.G."/>
            <person name="Wang L.F."/>
            <person name="Wang J."/>
        </authorList>
    </citation>
    <scope>NUCLEOTIDE SEQUENCE [LARGE SCALE GENOMIC DNA]</scope>
</reference>
<dbReference type="Proteomes" id="UP000010552">
    <property type="component" value="Unassembled WGS sequence"/>
</dbReference>
<keyword evidence="2" id="KW-1185">Reference proteome</keyword>
<sequence length="329" mass="35124">MKGQSLNSQNPDVCDESHAILRVRLRNLPHLPTPAGPHSLQSRACLRFTPSFPGAWHRVSARGAHRGPVGDGTCPRPPCTGAAPPEALIILGLDEVAAEGDVGVNVIAVYRILTLALEEPRPHAVPRLQRQHHALALHDAAVAGLCVQDDGRLLVVHNVHVGLLEVPAVHVEAEEVEPAQGGDKVAGGQVEVPIRVDEDRIEEQRLEAFAAVQGRLAAHRKGREAHLARAARAARLPLGAFGALRTALTPGTLPAQLPRRAQQAPVPFVTCGNKKGRSEVGHPGLNQGGTYTCLQRALLGEGAAGTEHLLHTRHRLPERPSEDTMTIPL</sequence>